<gene>
    <name evidence="2" type="ORF">FWK35_00013745</name>
</gene>
<evidence type="ECO:0000313" key="3">
    <source>
        <dbReference type="Proteomes" id="UP000478052"/>
    </source>
</evidence>
<feature type="transmembrane region" description="Helical" evidence="1">
    <location>
        <begin position="5"/>
        <end position="22"/>
    </location>
</feature>
<name>A0A6G0YA50_APHCR</name>
<keyword evidence="1" id="KW-0812">Transmembrane</keyword>
<dbReference type="EMBL" id="VUJU01005253">
    <property type="protein sequence ID" value="KAF0751793.1"/>
    <property type="molecule type" value="Genomic_DNA"/>
</dbReference>
<accession>A0A6G0YA50</accession>
<dbReference type="Proteomes" id="UP000478052">
    <property type="component" value="Unassembled WGS sequence"/>
</dbReference>
<feature type="transmembrane region" description="Helical" evidence="1">
    <location>
        <begin position="92"/>
        <end position="114"/>
    </location>
</feature>
<keyword evidence="1" id="KW-1133">Transmembrane helix</keyword>
<evidence type="ECO:0000313" key="2">
    <source>
        <dbReference type="EMBL" id="KAF0751793.1"/>
    </source>
</evidence>
<proteinExistence type="predicted"/>
<evidence type="ECO:0000256" key="1">
    <source>
        <dbReference type="SAM" id="Phobius"/>
    </source>
</evidence>
<keyword evidence="3" id="KW-1185">Reference proteome</keyword>
<comment type="caution">
    <text evidence="2">The sequence shown here is derived from an EMBL/GenBank/DDBJ whole genome shotgun (WGS) entry which is preliminary data.</text>
</comment>
<protein>
    <submittedName>
        <fullName evidence="2">Uncharacterized protein</fullName>
    </submittedName>
</protein>
<organism evidence="2 3">
    <name type="scientific">Aphis craccivora</name>
    <name type="common">Cowpea aphid</name>
    <dbReference type="NCBI Taxonomy" id="307492"/>
    <lineage>
        <taxon>Eukaryota</taxon>
        <taxon>Metazoa</taxon>
        <taxon>Ecdysozoa</taxon>
        <taxon>Arthropoda</taxon>
        <taxon>Hexapoda</taxon>
        <taxon>Insecta</taxon>
        <taxon>Pterygota</taxon>
        <taxon>Neoptera</taxon>
        <taxon>Paraneoptera</taxon>
        <taxon>Hemiptera</taxon>
        <taxon>Sternorrhyncha</taxon>
        <taxon>Aphidomorpha</taxon>
        <taxon>Aphidoidea</taxon>
        <taxon>Aphididae</taxon>
        <taxon>Aphidini</taxon>
        <taxon>Aphis</taxon>
        <taxon>Aphis</taxon>
    </lineage>
</organism>
<sequence length="153" mass="17609">MFNKYYAFTVLLSYYHVILFFADGNNNLGSNETLKSPAEKDCECSLATFNGVEGFSIITSNDELLNVKHQYYNKKHLNSFNKYLNSERSDEFIDFTMMCVFFIFFIFVSAVTSWSSKSASIFRLSPVSDRKVNLVGTLRGQNVRKNPKKVTEK</sequence>
<keyword evidence="1" id="KW-0472">Membrane</keyword>
<dbReference type="AlphaFoldDB" id="A0A6G0YA50"/>
<reference evidence="2 3" key="1">
    <citation type="submission" date="2019-08" db="EMBL/GenBank/DDBJ databases">
        <title>Whole genome of Aphis craccivora.</title>
        <authorList>
            <person name="Voronova N.V."/>
            <person name="Shulinski R.S."/>
            <person name="Bandarenka Y.V."/>
            <person name="Zhorov D.G."/>
            <person name="Warner D."/>
        </authorList>
    </citation>
    <scope>NUCLEOTIDE SEQUENCE [LARGE SCALE GENOMIC DNA]</scope>
    <source>
        <strain evidence="2">180601</strain>
        <tissue evidence="2">Whole Body</tissue>
    </source>
</reference>